<reference evidence="6 7" key="1">
    <citation type="submission" date="2017-08" db="EMBL/GenBank/DDBJ databases">
        <title>Lysobacter sylvestris genome.</title>
        <authorList>
            <person name="Zhang D.-C."/>
            <person name="Albuquerque L."/>
            <person name="Franca L."/>
            <person name="Froufe H.J.C."/>
            <person name="Barroso C."/>
            <person name="Egas C."/>
            <person name="Da Costa M."/>
            <person name="Margesin R."/>
        </authorList>
    </citation>
    <scope>NUCLEOTIDE SEQUENCE [LARGE SCALE GENOMIC DNA]</scope>
    <source>
        <strain evidence="6 7">AM20-91</strain>
    </source>
</reference>
<dbReference type="Proteomes" id="UP000236220">
    <property type="component" value="Unassembled WGS sequence"/>
</dbReference>
<dbReference type="RefSeq" id="WP_165782399.1">
    <property type="nucleotide sequence ID" value="NZ_NPZB01000001.1"/>
</dbReference>
<feature type="transmembrane region" description="Helical" evidence="5">
    <location>
        <begin position="20"/>
        <end position="52"/>
    </location>
</feature>
<dbReference type="InterPro" id="IPR019109">
    <property type="entry name" value="MamF_MmsF"/>
</dbReference>
<evidence type="ECO:0000256" key="2">
    <source>
        <dbReference type="ARBA" id="ARBA00022692"/>
    </source>
</evidence>
<protein>
    <recommendedName>
        <fullName evidence="8">DUF4870 domain-containing protein</fullName>
    </recommendedName>
</protein>
<comment type="subcellular location">
    <subcellularLocation>
        <location evidence="1">Membrane</location>
        <topology evidence="1">Multi-pass membrane protein</topology>
    </subcellularLocation>
</comment>
<name>A0A2K1Q3D2_9GAMM</name>
<sequence length="147" mass="15637">MDAIQNEAPVIDSTDRQWAGWVHLAALLAAFFTHWFAGVAGAVVALVVWLVVRDRHPFAAEHAKETLNFNITMFLGACAVIVAGVVLLGATVLTLGVGALVTVPAGLLLAGLIAVEVVAWLVCSILAAIAGWEGKPYRYPFSIRFVK</sequence>
<keyword evidence="4 5" id="KW-0472">Membrane</keyword>
<dbReference type="AlphaFoldDB" id="A0A2K1Q3D2"/>
<organism evidence="6 7">
    <name type="scientific">Solilutibacter silvestris</name>
    <dbReference type="NCBI Taxonomy" id="1645665"/>
    <lineage>
        <taxon>Bacteria</taxon>
        <taxon>Pseudomonadati</taxon>
        <taxon>Pseudomonadota</taxon>
        <taxon>Gammaproteobacteria</taxon>
        <taxon>Lysobacterales</taxon>
        <taxon>Lysobacteraceae</taxon>
        <taxon>Solilutibacter</taxon>
    </lineage>
</organism>
<evidence type="ECO:0000256" key="3">
    <source>
        <dbReference type="ARBA" id="ARBA00022989"/>
    </source>
</evidence>
<evidence type="ECO:0000313" key="6">
    <source>
        <dbReference type="EMBL" id="PNS09534.1"/>
    </source>
</evidence>
<accession>A0A2K1Q3D2</accession>
<keyword evidence="7" id="KW-1185">Reference proteome</keyword>
<proteinExistence type="predicted"/>
<comment type="caution">
    <text evidence="6">The sequence shown here is derived from an EMBL/GenBank/DDBJ whole genome shotgun (WGS) entry which is preliminary data.</text>
</comment>
<feature type="transmembrane region" description="Helical" evidence="5">
    <location>
        <begin position="107"/>
        <end position="132"/>
    </location>
</feature>
<evidence type="ECO:0000313" key="7">
    <source>
        <dbReference type="Proteomes" id="UP000236220"/>
    </source>
</evidence>
<keyword evidence="2 5" id="KW-0812">Transmembrane</keyword>
<feature type="transmembrane region" description="Helical" evidence="5">
    <location>
        <begin position="73"/>
        <end position="101"/>
    </location>
</feature>
<evidence type="ECO:0008006" key="8">
    <source>
        <dbReference type="Google" id="ProtNLM"/>
    </source>
</evidence>
<dbReference type="EMBL" id="NPZB01000001">
    <property type="protein sequence ID" value="PNS09534.1"/>
    <property type="molecule type" value="Genomic_DNA"/>
</dbReference>
<dbReference type="Pfam" id="PF09685">
    <property type="entry name" value="MamF_MmsF"/>
    <property type="match status" value="1"/>
</dbReference>
<evidence type="ECO:0000256" key="5">
    <source>
        <dbReference type="SAM" id="Phobius"/>
    </source>
</evidence>
<keyword evidence="3 5" id="KW-1133">Transmembrane helix</keyword>
<evidence type="ECO:0000256" key="4">
    <source>
        <dbReference type="ARBA" id="ARBA00023136"/>
    </source>
</evidence>
<gene>
    <name evidence="6" type="ORF">Lysil_1163</name>
</gene>
<evidence type="ECO:0000256" key="1">
    <source>
        <dbReference type="ARBA" id="ARBA00004141"/>
    </source>
</evidence>